<evidence type="ECO:0000259" key="3">
    <source>
        <dbReference type="Pfam" id="PF13514"/>
    </source>
</evidence>
<feature type="coiled-coil region" evidence="1">
    <location>
        <begin position="575"/>
        <end position="602"/>
    </location>
</feature>
<evidence type="ECO:0000313" key="5">
    <source>
        <dbReference type="EMBL" id="MBJ7638696.1"/>
    </source>
</evidence>
<evidence type="ECO:0000313" key="6">
    <source>
        <dbReference type="Proteomes" id="UP000728106"/>
    </source>
</evidence>
<feature type="coiled-coil region" evidence="1">
    <location>
        <begin position="481"/>
        <end position="518"/>
    </location>
</feature>
<dbReference type="SUPFAM" id="SSF52540">
    <property type="entry name" value="P-loop containing nucleoside triphosphate hydrolases"/>
    <property type="match status" value="1"/>
</dbReference>
<feature type="coiled-coil region" evidence="1">
    <location>
        <begin position="300"/>
        <end position="330"/>
    </location>
</feature>
<protein>
    <submittedName>
        <fullName evidence="5">AAA family ATPase</fullName>
    </submittedName>
</protein>
<evidence type="ECO:0000256" key="2">
    <source>
        <dbReference type="SAM" id="Phobius"/>
    </source>
</evidence>
<feature type="transmembrane region" description="Helical" evidence="2">
    <location>
        <begin position="394"/>
        <end position="412"/>
    </location>
</feature>
<dbReference type="EMBL" id="JAAOCX010000008">
    <property type="protein sequence ID" value="MBJ7632921.1"/>
    <property type="molecule type" value="Genomic_DNA"/>
</dbReference>
<proteinExistence type="predicted"/>
<feature type="transmembrane region" description="Helical" evidence="2">
    <location>
        <begin position="370"/>
        <end position="388"/>
    </location>
</feature>
<sequence>MWIKNATIVGFGQWQQQRFDFVDGLQVVQGLNEAGKTTLHQFLLGMLFGFPQAKGRKVNTYEPLEQGPYGGHLQFEVNGTTYELTRLGRTQTTTRLVAVETQQEFADPEGMLTELLGPVDRDLYQAVFSFDQDALTQIFALRPDEFAEHLRLLATPGSEQWLAIANQWEQEAVSQFGVTKTARRPINEALQTLQIAQDNLQTAIAARPSLRALSEQQQTAQARLATLTERQRNLSTDLSSQAKQQQLVPIYQRWQQLTAQLADAPEPIDTRLADEAEQVQQQLLALETVSVEATVSDEQLDAATQAVNALEQLNQQQREAARRQADIQNQTSLLLVKYRWQVFPPELTPFQVNQLQGGPQIAVSGQYQRAGIGAIAFGIVAGLGLMLGHQVLPGILAIILLGAIGAFLFFKLPKRVTASTDLPAEYGDMTPEMVLNAQPDVRLGHQMAQQLADLMAAQQAMMPQHKALEEKLAWLGYQLSESDYRQKLAELRANNRTADQQVVQKAKLQQRLNELLQVLGVTSVGELLQQRELAARTQAMMQEADLLRGQLGDADLNALATASETVDDTDPSAVALRLQEEVNDVQQTLARLEAQQQRLMTDTSIETQQQQIADQTAAITADLKAYFVNRLANEWVAKALDAAIGDRFPQLIHYAGDLLQRLTQGNYTQISQTKTLIKVTRHDGAVFNVSQLSKGAAEQVYVALRLAFVQAVKESIQLPLLIDDAFVDFDRERRQAMIDMLQEMAGNHQQVLYFTAHQVAADNVLDLNELKGASK</sequence>
<dbReference type="AlphaFoldDB" id="A0A4Z0RL37"/>
<feature type="domain" description="YhaN AAA" evidence="3">
    <location>
        <begin position="1"/>
        <end position="204"/>
    </location>
</feature>
<feature type="coiled-coil region" evidence="1">
    <location>
        <begin position="186"/>
        <end position="230"/>
    </location>
</feature>
<dbReference type="EMBL" id="JAAOCP010000005">
    <property type="protein sequence ID" value="MBJ7638696.1"/>
    <property type="molecule type" value="Genomic_DNA"/>
</dbReference>
<comment type="caution">
    <text evidence="5">The sequence shown here is derived from an EMBL/GenBank/DDBJ whole genome shotgun (WGS) entry which is preliminary data.</text>
</comment>
<reference evidence="5 6" key="2">
    <citation type="journal article" date="2021" name="Int. J. Food Microbiol.">
        <title>Safety demonstration of a microbial species for use in the food chain: Weissella confusa.</title>
        <authorList>
            <person name="Bourdichon F."/>
            <person name="Patrone V."/>
            <person name="Fontana A."/>
            <person name="Milani G."/>
            <person name="Morelli L."/>
        </authorList>
    </citation>
    <scope>NUCLEOTIDE SEQUENCE [LARGE SCALE GENOMIC DNA]</scope>
    <source>
        <strain evidence="4">CCUG 30943</strain>
        <strain evidence="5 6">CCUG 43002</strain>
    </source>
</reference>
<evidence type="ECO:0000313" key="4">
    <source>
        <dbReference type="EMBL" id="MBJ7632921.1"/>
    </source>
</evidence>
<dbReference type="Gene3D" id="3.40.50.300">
    <property type="entry name" value="P-loop containing nucleotide triphosphate hydrolases"/>
    <property type="match status" value="2"/>
</dbReference>
<dbReference type="Proteomes" id="UP000808038">
    <property type="component" value="Unassembled WGS sequence"/>
</dbReference>
<keyword evidence="6" id="KW-1185">Reference proteome</keyword>
<dbReference type="PANTHER" id="PTHR41259:SF1">
    <property type="entry name" value="DOUBLE-STRAND BREAK REPAIR RAD50 ATPASE, PUTATIVE-RELATED"/>
    <property type="match status" value="1"/>
</dbReference>
<dbReference type="InterPro" id="IPR038734">
    <property type="entry name" value="YhaN_AAA"/>
</dbReference>
<keyword evidence="2" id="KW-0472">Membrane</keyword>
<dbReference type="InterPro" id="IPR027417">
    <property type="entry name" value="P-loop_NTPase"/>
</dbReference>
<dbReference type="RefSeq" id="WP_135411334.1">
    <property type="nucleotide sequence ID" value="NZ_JAAOCP010000005.1"/>
</dbReference>
<dbReference type="PANTHER" id="PTHR41259">
    <property type="entry name" value="DOUBLE-STRAND BREAK REPAIR RAD50 ATPASE, PUTATIVE-RELATED"/>
    <property type="match status" value="1"/>
</dbReference>
<gene>
    <name evidence="5" type="ORF">HAU20_04750</name>
    <name evidence="4" type="ORF">HAU43_07460</name>
</gene>
<keyword evidence="2" id="KW-1133">Transmembrane helix</keyword>
<dbReference type="Proteomes" id="UP000728106">
    <property type="component" value="Unassembled WGS sequence"/>
</dbReference>
<accession>A0A4Z0RL37</accession>
<name>A0A4Z0RL37_WEICO</name>
<reference evidence="5" key="1">
    <citation type="submission" date="2020-02" db="EMBL/GenBank/DDBJ databases">
        <authorList>
            <person name="Fontana A."/>
            <person name="Patrone V."/>
            <person name="Morelli L."/>
        </authorList>
    </citation>
    <scope>NUCLEOTIDE SEQUENCE</scope>
    <source>
        <strain evidence="4">CCUG 30943</strain>
        <strain evidence="5">CCUG 43002</strain>
    </source>
</reference>
<organism evidence="5 6">
    <name type="scientific">Weissella confusa</name>
    <name type="common">Lactobacillus confusus</name>
    <dbReference type="NCBI Taxonomy" id="1583"/>
    <lineage>
        <taxon>Bacteria</taxon>
        <taxon>Bacillati</taxon>
        <taxon>Bacillota</taxon>
        <taxon>Bacilli</taxon>
        <taxon>Lactobacillales</taxon>
        <taxon>Lactobacillaceae</taxon>
        <taxon>Weissella</taxon>
    </lineage>
</organism>
<keyword evidence="1" id="KW-0175">Coiled coil</keyword>
<keyword evidence="2" id="KW-0812">Transmembrane</keyword>
<evidence type="ECO:0000256" key="1">
    <source>
        <dbReference type="SAM" id="Coils"/>
    </source>
</evidence>
<dbReference type="Pfam" id="PF13514">
    <property type="entry name" value="AAA_27"/>
    <property type="match status" value="1"/>
</dbReference>